<gene>
    <name evidence="1" type="ORF">NITMOv2_2849</name>
</gene>
<sequence>MRWFINNLLFRLKESGTLERIRRRWLEDEYDYRRRAETEGLPVEEGARDVQQRRDCYEGMPGFGKLRTLERE</sequence>
<evidence type="ECO:0000313" key="1">
    <source>
        <dbReference type="EMBL" id="ALA59257.1"/>
    </source>
</evidence>
<dbReference type="RefSeq" id="WP_053380310.1">
    <property type="nucleotide sequence ID" value="NZ_CP011801.1"/>
</dbReference>
<dbReference type="EMBL" id="CP011801">
    <property type="protein sequence ID" value="ALA59257.1"/>
    <property type="molecule type" value="Genomic_DNA"/>
</dbReference>
<dbReference type="PATRIC" id="fig|42253.5.peg.2817"/>
<reference evidence="1 2" key="1">
    <citation type="journal article" date="2015" name="Proc. Natl. Acad. Sci. U.S.A.">
        <title>Expanded metabolic versatility of ubiquitous nitrite-oxidizing bacteria from the genus Nitrospira.</title>
        <authorList>
            <person name="Koch H."/>
            <person name="Lucker S."/>
            <person name="Albertsen M."/>
            <person name="Kitzinger K."/>
            <person name="Herbold C."/>
            <person name="Spieck E."/>
            <person name="Nielsen P.H."/>
            <person name="Wagner M."/>
            <person name="Daims H."/>
        </authorList>
    </citation>
    <scope>NUCLEOTIDE SEQUENCE [LARGE SCALE GENOMIC DNA]</scope>
    <source>
        <strain evidence="1 2">NSP M-1</strain>
    </source>
</reference>
<protein>
    <recommendedName>
        <fullName evidence="3">Solute-binding protein family 3/N-terminal domain-containing protein</fullName>
    </recommendedName>
</protein>
<proteinExistence type="predicted"/>
<dbReference type="KEGG" id="nmv:NITMOv2_2849"/>
<name>A0A0K2GF75_NITMO</name>
<dbReference type="Proteomes" id="UP000069205">
    <property type="component" value="Chromosome"/>
</dbReference>
<evidence type="ECO:0000313" key="2">
    <source>
        <dbReference type="Proteomes" id="UP000069205"/>
    </source>
</evidence>
<accession>A0A0K2GF75</accession>
<keyword evidence="2" id="KW-1185">Reference proteome</keyword>
<evidence type="ECO:0008006" key="3">
    <source>
        <dbReference type="Google" id="ProtNLM"/>
    </source>
</evidence>
<dbReference type="AlphaFoldDB" id="A0A0K2GF75"/>
<organism evidence="1 2">
    <name type="scientific">Nitrospira moscoviensis</name>
    <dbReference type="NCBI Taxonomy" id="42253"/>
    <lineage>
        <taxon>Bacteria</taxon>
        <taxon>Pseudomonadati</taxon>
        <taxon>Nitrospirota</taxon>
        <taxon>Nitrospiria</taxon>
        <taxon>Nitrospirales</taxon>
        <taxon>Nitrospiraceae</taxon>
        <taxon>Nitrospira</taxon>
    </lineage>
</organism>
<dbReference type="STRING" id="42253.NITMOv2_2849"/>